<dbReference type="OrthoDB" id="9815653at2"/>
<dbReference type="GO" id="GO:0003700">
    <property type="term" value="F:DNA-binding transcription factor activity"/>
    <property type="evidence" value="ECO:0007669"/>
    <property type="project" value="InterPro"/>
</dbReference>
<dbReference type="EMBL" id="VCAO01000002">
    <property type="protein sequence ID" value="TMM48988.1"/>
    <property type="molecule type" value="Genomic_DNA"/>
</dbReference>
<reference evidence="2 3" key="1">
    <citation type="submission" date="2019-05" db="EMBL/GenBank/DDBJ databases">
        <title>Erythrobacter marisflavi sp. nov., isolated from isolated from water of an estuary environment.</title>
        <authorList>
            <person name="Yoon J.-H."/>
        </authorList>
    </citation>
    <scope>NUCLEOTIDE SEQUENCE [LARGE SCALE GENOMIC DNA]</scope>
    <source>
        <strain evidence="2 3">KEM-5</strain>
    </source>
</reference>
<comment type="caution">
    <text evidence="2">The sequence shown here is derived from an EMBL/GenBank/DDBJ whole genome shotgun (WGS) entry which is preliminary data.</text>
</comment>
<gene>
    <name evidence="2" type="ORF">FEV51_06320</name>
</gene>
<dbReference type="CDD" id="cd00090">
    <property type="entry name" value="HTH_ARSR"/>
    <property type="match status" value="1"/>
</dbReference>
<dbReference type="PROSITE" id="PS50987">
    <property type="entry name" value="HTH_ARSR_2"/>
    <property type="match status" value="1"/>
</dbReference>
<dbReference type="InterPro" id="IPR036390">
    <property type="entry name" value="WH_DNA-bd_sf"/>
</dbReference>
<dbReference type="InterPro" id="IPR001845">
    <property type="entry name" value="HTH_ArsR_DNA-bd_dom"/>
</dbReference>
<dbReference type="PRINTS" id="PR00778">
    <property type="entry name" value="HTHARSR"/>
</dbReference>
<protein>
    <submittedName>
        <fullName evidence="2">Helix-turn-helix transcriptional regulator</fullName>
    </submittedName>
</protein>
<dbReference type="SUPFAM" id="SSF46785">
    <property type="entry name" value="Winged helix' DNA-binding domain"/>
    <property type="match status" value="1"/>
</dbReference>
<organism evidence="2 3">
    <name type="scientific">Qipengyuania marisflavi</name>
    <dbReference type="NCBI Taxonomy" id="2486356"/>
    <lineage>
        <taxon>Bacteria</taxon>
        <taxon>Pseudomonadati</taxon>
        <taxon>Pseudomonadota</taxon>
        <taxon>Alphaproteobacteria</taxon>
        <taxon>Sphingomonadales</taxon>
        <taxon>Erythrobacteraceae</taxon>
        <taxon>Qipengyuania</taxon>
    </lineage>
</organism>
<dbReference type="Gene3D" id="1.10.10.10">
    <property type="entry name" value="Winged helix-like DNA-binding domain superfamily/Winged helix DNA-binding domain"/>
    <property type="match status" value="1"/>
</dbReference>
<dbReference type="AlphaFoldDB" id="A0A5S3P6X1"/>
<dbReference type="NCBIfam" id="NF033788">
    <property type="entry name" value="HTH_metalloreg"/>
    <property type="match status" value="1"/>
</dbReference>
<keyword evidence="3" id="KW-1185">Reference proteome</keyword>
<dbReference type="PANTHER" id="PTHR38600:SF1">
    <property type="entry name" value="TRANSCRIPTIONAL REGULATORY PROTEIN"/>
    <property type="match status" value="1"/>
</dbReference>
<dbReference type="Pfam" id="PF12840">
    <property type="entry name" value="HTH_20"/>
    <property type="match status" value="1"/>
</dbReference>
<proteinExistence type="predicted"/>
<name>A0A5S3P6X1_9SPHN</name>
<accession>A0A5S3P6X1</accession>
<dbReference type="SMART" id="SM00418">
    <property type="entry name" value="HTH_ARSR"/>
    <property type="match status" value="1"/>
</dbReference>
<dbReference type="PANTHER" id="PTHR38600">
    <property type="entry name" value="TRANSCRIPTIONAL REGULATORY PROTEIN"/>
    <property type="match status" value="1"/>
</dbReference>
<dbReference type="InterPro" id="IPR011991">
    <property type="entry name" value="ArsR-like_HTH"/>
</dbReference>
<feature type="domain" description="HTH arsR-type" evidence="1">
    <location>
        <begin position="1"/>
        <end position="88"/>
    </location>
</feature>
<dbReference type="Proteomes" id="UP000309668">
    <property type="component" value="Unassembled WGS sequence"/>
</dbReference>
<evidence type="ECO:0000313" key="3">
    <source>
        <dbReference type="Proteomes" id="UP000309668"/>
    </source>
</evidence>
<evidence type="ECO:0000259" key="1">
    <source>
        <dbReference type="PROSITE" id="PS50987"/>
    </source>
</evidence>
<dbReference type="InterPro" id="IPR036388">
    <property type="entry name" value="WH-like_DNA-bd_sf"/>
</dbReference>
<dbReference type="RefSeq" id="WP_138617047.1">
    <property type="nucleotide sequence ID" value="NZ_VCAO01000002.1"/>
</dbReference>
<evidence type="ECO:0000313" key="2">
    <source>
        <dbReference type="EMBL" id="TMM48988.1"/>
    </source>
</evidence>
<sequence length="111" mass="12711">MTDIFYALADPTRRELLDRMFGAGGLTLTQLCEDLPMSRQAVAKHLAVLEAAELVAVRWRGRSKHHYLNPVPLAKIVHRWVGKFEDVRIEALAGFAEDIENRDQDKEKRRA</sequence>